<gene>
    <name evidence="2" type="ORF">GA0070614_2579</name>
</gene>
<dbReference type="AlphaFoldDB" id="A0A1C5ID97"/>
<feature type="transmembrane region" description="Helical" evidence="1">
    <location>
        <begin position="47"/>
        <end position="66"/>
    </location>
</feature>
<keyword evidence="1" id="KW-0472">Membrane</keyword>
<organism evidence="2 3">
    <name type="scientific">Micromonospora coxensis</name>
    <dbReference type="NCBI Taxonomy" id="356852"/>
    <lineage>
        <taxon>Bacteria</taxon>
        <taxon>Bacillati</taxon>
        <taxon>Actinomycetota</taxon>
        <taxon>Actinomycetes</taxon>
        <taxon>Micromonosporales</taxon>
        <taxon>Micromonosporaceae</taxon>
        <taxon>Micromonospora</taxon>
    </lineage>
</organism>
<dbReference type="RefSeq" id="WP_088976164.1">
    <property type="nucleotide sequence ID" value="NZ_LT607753.1"/>
</dbReference>
<dbReference type="Proteomes" id="UP000198215">
    <property type="component" value="Chromosome I"/>
</dbReference>
<evidence type="ECO:0000256" key="1">
    <source>
        <dbReference type="SAM" id="Phobius"/>
    </source>
</evidence>
<accession>A0A1C5ID97</accession>
<name>A0A1C5ID97_9ACTN</name>
<keyword evidence="1" id="KW-1133">Transmembrane helix</keyword>
<evidence type="ECO:0000313" key="2">
    <source>
        <dbReference type="EMBL" id="SCG55971.1"/>
    </source>
</evidence>
<reference evidence="3" key="1">
    <citation type="submission" date="2016-06" db="EMBL/GenBank/DDBJ databases">
        <authorList>
            <person name="Varghese N."/>
            <person name="Submissions Spin"/>
        </authorList>
    </citation>
    <scope>NUCLEOTIDE SEQUENCE [LARGE SCALE GENOMIC DNA]</scope>
    <source>
        <strain evidence="3">DSM 45161</strain>
    </source>
</reference>
<keyword evidence="1" id="KW-0812">Transmembrane</keyword>
<proteinExistence type="predicted"/>
<sequence length="242" mass="26824">MPPRLPRSVAWSLLAIALSSFLAGVGWERFAADTMQAHPYLVNLLSGLTGFSTSALVVTLGVDRFLRRDHVRRWNRVMGEAVGRISSDILDVVEWYLTDGSYRRRPERRYGAGLLDTGLLVETMSRLSERGLRAGVDGSRLPPLRSILEQLLTVSAPAFDRAFDVVADPAVEQAIGEIRGGAERLSDDDLDRDELRSALLSVLLGLTELVKAYQAVETYRLYRASVARRDRAGASGGRRVRR</sequence>
<evidence type="ECO:0000313" key="3">
    <source>
        <dbReference type="Proteomes" id="UP000198215"/>
    </source>
</evidence>
<dbReference type="EMBL" id="LT607753">
    <property type="protein sequence ID" value="SCG55971.1"/>
    <property type="molecule type" value="Genomic_DNA"/>
</dbReference>
<keyword evidence="3" id="KW-1185">Reference proteome</keyword>
<protein>
    <submittedName>
        <fullName evidence="2">Uncharacterized protein</fullName>
    </submittedName>
</protein>
<dbReference type="OrthoDB" id="3371681at2"/>